<comment type="caution">
    <text evidence="5">The sequence shown here is derived from an EMBL/GenBank/DDBJ whole genome shotgun (WGS) entry which is preliminary data.</text>
</comment>
<evidence type="ECO:0000256" key="1">
    <source>
        <dbReference type="ARBA" id="ARBA00022603"/>
    </source>
</evidence>
<accession>A0A1V3XKK1</accession>
<dbReference type="Gene3D" id="3.40.50.150">
    <property type="entry name" value="Vaccinia Virus protein VP39"/>
    <property type="match status" value="1"/>
</dbReference>
<dbReference type="SUPFAM" id="SSF53335">
    <property type="entry name" value="S-adenosyl-L-methionine-dependent methyltransferases"/>
    <property type="match status" value="1"/>
</dbReference>
<keyword evidence="2" id="KW-0808">Transferase</keyword>
<dbReference type="GO" id="GO:0008168">
    <property type="term" value="F:methyltransferase activity"/>
    <property type="evidence" value="ECO:0007669"/>
    <property type="project" value="UniProtKB-KW"/>
</dbReference>
<evidence type="ECO:0000313" key="6">
    <source>
        <dbReference type="Proteomes" id="UP000189229"/>
    </source>
</evidence>
<name>A0A1V3XKK1_MYCKA</name>
<evidence type="ECO:0000256" key="2">
    <source>
        <dbReference type="ARBA" id="ARBA00022679"/>
    </source>
</evidence>
<dbReference type="PANTHER" id="PTHR12829">
    <property type="entry name" value="N6-ADENOSINE-METHYLTRANSFERASE"/>
    <property type="match status" value="1"/>
</dbReference>
<sequence>MAGQFSSISDAMNKINFPRCLHQGEEVINPQDVAAAGGPDGVRAAVQAAIDNPGAGTPDDALARTLGYLPAAAEGNARDGAGRLPNGYLADLVERTGKSRAELKYRAIFAARYPTESEMVTAVTNCASWTDLRTSLKLAQDADDNVPIEPVPITEGEFRTFVADPPWQYGNTSTRGAAQNHYDTMTIEELCALDVVPERAAEQAHLYLWTTAGHLPQAFEVMDAWGFEYKTYLVWCKPQIGMGNYFRVSTELVLFGVKGGMRTQARDIRNWFEAKRGKHSAKPIEFHDLVEKASPGPYMELFSRCRAADMLTGCTCSKCRLGWTVWGNQS</sequence>
<gene>
    <name evidence="5" type="ORF">BZL30_1978</name>
</gene>
<proteinExistence type="inferred from homology"/>
<dbReference type="Proteomes" id="UP000189229">
    <property type="component" value="Unassembled WGS sequence"/>
</dbReference>
<dbReference type="REBASE" id="195286">
    <property type="entry name" value="M.Mka3813ORF1978P"/>
</dbReference>
<keyword evidence="1" id="KW-0489">Methyltransferase</keyword>
<dbReference type="InterPro" id="IPR029063">
    <property type="entry name" value="SAM-dependent_MTases_sf"/>
</dbReference>
<dbReference type="Pfam" id="PF05063">
    <property type="entry name" value="MT-A70"/>
    <property type="match status" value="1"/>
</dbReference>
<keyword evidence="3" id="KW-0949">S-adenosyl-L-methionine</keyword>
<dbReference type="PANTHER" id="PTHR12829:SF7">
    <property type="entry name" value="N6-ADENOSINE-METHYLTRANSFERASE CATALYTIC SUBUNIT"/>
    <property type="match status" value="1"/>
</dbReference>
<comment type="similarity">
    <text evidence="4">Belongs to the MT-A70-like family.</text>
</comment>
<dbReference type="PROSITE" id="PS51143">
    <property type="entry name" value="MT_A70"/>
    <property type="match status" value="1"/>
</dbReference>
<organism evidence="5 6">
    <name type="scientific">Mycobacterium kansasii</name>
    <dbReference type="NCBI Taxonomy" id="1768"/>
    <lineage>
        <taxon>Bacteria</taxon>
        <taxon>Bacillati</taxon>
        <taxon>Actinomycetota</taxon>
        <taxon>Actinomycetes</taxon>
        <taxon>Mycobacteriales</taxon>
        <taxon>Mycobacteriaceae</taxon>
        <taxon>Mycobacterium</taxon>
    </lineage>
</organism>
<dbReference type="EMBL" id="MVBM01000002">
    <property type="protein sequence ID" value="OOK79306.1"/>
    <property type="molecule type" value="Genomic_DNA"/>
</dbReference>
<evidence type="ECO:0000256" key="3">
    <source>
        <dbReference type="ARBA" id="ARBA00022691"/>
    </source>
</evidence>
<dbReference type="InterPro" id="IPR007757">
    <property type="entry name" value="MT-A70-like"/>
</dbReference>
<dbReference type="GO" id="GO:0032259">
    <property type="term" value="P:methylation"/>
    <property type="evidence" value="ECO:0007669"/>
    <property type="project" value="UniProtKB-KW"/>
</dbReference>
<reference evidence="5 6" key="1">
    <citation type="submission" date="2017-02" db="EMBL/GenBank/DDBJ databases">
        <title>Complete genome sequences of Mycobacterium kansasii strains isolated from rhesus macaques.</title>
        <authorList>
            <person name="Panda A."/>
            <person name="Nagaraj S."/>
            <person name="Zhao X."/>
            <person name="Tettelin H."/>
            <person name="Detolla L.J."/>
        </authorList>
    </citation>
    <scope>NUCLEOTIDE SEQUENCE [LARGE SCALE GENOMIC DNA]</scope>
    <source>
        <strain evidence="5 6">11-3813</strain>
    </source>
</reference>
<dbReference type="AlphaFoldDB" id="A0A1V3XKK1"/>
<protein>
    <submittedName>
        <fullName evidence="5">MT-A70 family protein</fullName>
    </submittedName>
</protein>
<evidence type="ECO:0000256" key="4">
    <source>
        <dbReference type="PROSITE-ProRule" id="PRU00489"/>
    </source>
</evidence>
<evidence type="ECO:0000313" key="5">
    <source>
        <dbReference type="EMBL" id="OOK79306.1"/>
    </source>
</evidence>